<proteinExistence type="predicted"/>
<dbReference type="Gene3D" id="3.30.1490.20">
    <property type="entry name" value="ATP-grasp fold, A domain"/>
    <property type="match status" value="1"/>
</dbReference>
<dbReference type="Proteomes" id="UP001596380">
    <property type="component" value="Unassembled WGS sequence"/>
</dbReference>
<dbReference type="InterPro" id="IPR011761">
    <property type="entry name" value="ATP-grasp"/>
</dbReference>
<keyword evidence="1" id="KW-0067">ATP-binding</keyword>
<evidence type="ECO:0000313" key="3">
    <source>
        <dbReference type="EMBL" id="MFC6884763.1"/>
    </source>
</evidence>
<gene>
    <name evidence="3" type="ORF">ACFQKB_33735</name>
</gene>
<sequence>MSVTAAARTAPRLDTRLPVLLLRTDHNPFHHGTLAAIRSLGRAGVPVHAVLEGPGVPAAHSRHLHLLQPWGPAPTRPDHLLGHLRAIAAGIGTRALLVPLDDAGAIFMAEHGTALCDHFVFPRQRPDAPRLVADKSALADACRAHGITSPDSRTPATAAELHDAVADLGLPLIAKWARPWALPPGHRSTTVVRDAAEAHRLLAESRGATGAAAGALILQRRVGADGGDWFFQGYFDEHANCLYGGTGRKHLAYPARAGHTVLGEWAFNPDLEHLAHKVVQILGVRGVVDLDFRFDADAGTYHLLDFNPRLGAQFQLFRDRRGLDLVRAMHLHQSGRAVPAPRPRHGRALLVENHYLQRALTAPAAELFRPRRLRGVRELTWFAADDLAPFRAMARRAAARILNREGTDRW</sequence>
<name>A0ABW2CSG4_9ACTN</name>
<evidence type="ECO:0000259" key="2">
    <source>
        <dbReference type="PROSITE" id="PS50975"/>
    </source>
</evidence>
<comment type="caution">
    <text evidence="3">The sequence shown here is derived from an EMBL/GenBank/DDBJ whole genome shotgun (WGS) entry which is preliminary data.</text>
</comment>
<dbReference type="PROSITE" id="PS50975">
    <property type="entry name" value="ATP_GRASP"/>
    <property type="match status" value="1"/>
</dbReference>
<protein>
    <submittedName>
        <fullName evidence="3">ATP-grasp domain-containing protein</fullName>
    </submittedName>
</protein>
<dbReference type="SUPFAM" id="SSF56059">
    <property type="entry name" value="Glutathione synthetase ATP-binding domain-like"/>
    <property type="match status" value="1"/>
</dbReference>
<dbReference type="RefSeq" id="WP_378044557.1">
    <property type="nucleotide sequence ID" value="NZ_JBHSXE010000001.1"/>
</dbReference>
<evidence type="ECO:0000256" key="1">
    <source>
        <dbReference type="PROSITE-ProRule" id="PRU00409"/>
    </source>
</evidence>
<dbReference type="Gene3D" id="3.30.470.20">
    <property type="entry name" value="ATP-grasp fold, B domain"/>
    <property type="match status" value="1"/>
</dbReference>
<feature type="domain" description="ATP-grasp" evidence="2">
    <location>
        <begin position="139"/>
        <end position="334"/>
    </location>
</feature>
<keyword evidence="4" id="KW-1185">Reference proteome</keyword>
<organism evidence="3 4">
    <name type="scientific">Actinomadura yumaensis</name>
    <dbReference type="NCBI Taxonomy" id="111807"/>
    <lineage>
        <taxon>Bacteria</taxon>
        <taxon>Bacillati</taxon>
        <taxon>Actinomycetota</taxon>
        <taxon>Actinomycetes</taxon>
        <taxon>Streptosporangiales</taxon>
        <taxon>Thermomonosporaceae</taxon>
        <taxon>Actinomadura</taxon>
    </lineage>
</organism>
<keyword evidence="1" id="KW-0547">Nucleotide-binding</keyword>
<reference evidence="4" key="1">
    <citation type="journal article" date="2019" name="Int. J. Syst. Evol. Microbiol.">
        <title>The Global Catalogue of Microorganisms (GCM) 10K type strain sequencing project: providing services to taxonomists for standard genome sequencing and annotation.</title>
        <authorList>
            <consortium name="The Broad Institute Genomics Platform"/>
            <consortium name="The Broad Institute Genome Sequencing Center for Infectious Disease"/>
            <person name="Wu L."/>
            <person name="Ma J."/>
        </authorList>
    </citation>
    <scope>NUCLEOTIDE SEQUENCE [LARGE SCALE GENOMIC DNA]</scope>
    <source>
        <strain evidence="4">JCM 3369</strain>
    </source>
</reference>
<evidence type="ECO:0000313" key="4">
    <source>
        <dbReference type="Proteomes" id="UP001596380"/>
    </source>
</evidence>
<dbReference type="EMBL" id="JBHSXS010000030">
    <property type="protein sequence ID" value="MFC6884763.1"/>
    <property type="molecule type" value="Genomic_DNA"/>
</dbReference>
<accession>A0ABW2CSG4</accession>
<dbReference type="InterPro" id="IPR013815">
    <property type="entry name" value="ATP_grasp_subdomain_1"/>
</dbReference>